<accession>A0A0D0BT88</accession>
<feature type="non-terminal residue" evidence="1">
    <location>
        <position position="1"/>
    </location>
</feature>
<organism evidence="1 2">
    <name type="scientific">Paxillus rubicundulus Ve08.2h10</name>
    <dbReference type="NCBI Taxonomy" id="930991"/>
    <lineage>
        <taxon>Eukaryota</taxon>
        <taxon>Fungi</taxon>
        <taxon>Dikarya</taxon>
        <taxon>Basidiomycota</taxon>
        <taxon>Agaricomycotina</taxon>
        <taxon>Agaricomycetes</taxon>
        <taxon>Agaricomycetidae</taxon>
        <taxon>Boletales</taxon>
        <taxon>Paxilineae</taxon>
        <taxon>Paxillaceae</taxon>
        <taxon>Paxillus</taxon>
    </lineage>
</organism>
<keyword evidence="2" id="KW-1185">Reference proteome</keyword>
<protein>
    <submittedName>
        <fullName evidence="1">Uncharacterized protein</fullName>
    </submittedName>
</protein>
<reference evidence="1 2" key="1">
    <citation type="submission" date="2014-04" db="EMBL/GenBank/DDBJ databases">
        <authorList>
            <consortium name="DOE Joint Genome Institute"/>
            <person name="Kuo A."/>
            <person name="Kohler A."/>
            <person name="Jargeat P."/>
            <person name="Nagy L.G."/>
            <person name="Floudas D."/>
            <person name="Copeland A."/>
            <person name="Barry K.W."/>
            <person name="Cichocki N."/>
            <person name="Veneault-Fourrey C."/>
            <person name="LaButti K."/>
            <person name="Lindquist E.A."/>
            <person name="Lipzen A."/>
            <person name="Lundell T."/>
            <person name="Morin E."/>
            <person name="Murat C."/>
            <person name="Sun H."/>
            <person name="Tunlid A."/>
            <person name="Henrissat B."/>
            <person name="Grigoriev I.V."/>
            <person name="Hibbett D.S."/>
            <person name="Martin F."/>
            <person name="Nordberg H.P."/>
            <person name="Cantor M.N."/>
            <person name="Hua S.X."/>
        </authorList>
    </citation>
    <scope>NUCLEOTIDE SEQUENCE [LARGE SCALE GENOMIC DNA]</scope>
    <source>
        <strain evidence="1 2">Ve08.2h10</strain>
    </source>
</reference>
<dbReference type="Gene3D" id="3.60.130.30">
    <property type="match status" value="1"/>
</dbReference>
<dbReference type="Proteomes" id="UP000054538">
    <property type="component" value="Unassembled WGS sequence"/>
</dbReference>
<sequence>LPTLQLRLDYLPGMVIAFSGKLLIHRVGKMNRDRACIAWYMQNKVHWEMKII</sequence>
<dbReference type="InParanoid" id="A0A0D0BT88"/>
<dbReference type="AlphaFoldDB" id="A0A0D0BT88"/>
<evidence type="ECO:0000313" key="2">
    <source>
        <dbReference type="Proteomes" id="UP000054538"/>
    </source>
</evidence>
<reference evidence="2" key="2">
    <citation type="submission" date="2015-01" db="EMBL/GenBank/DDBJ databases">
        <title>Evolutionary Origins and Diversification of the Mycorrhizal Mutualists.</title>
        <authorList>
            <consortium name="DOE Joint Genome Institute"/>
            <consortium name="Mycorrhizal Genomics Consortium"/>
            <person name="Kohler A."/>
            <person name="Kuo A."/>
            <person name="Nagy L.G."/>
            <person name="Floudas D."/>
            <person name="Copeland A."/>
            <person name="Barry K.W."/>
            <person name="Cichocki N."/>
            <person name="Veneault-Fourrey C."/>
            <person name="LaButti K."/>
            <person name="Lindquist E.A."/>
            <person name="Lipzen A."/>
            <person name="Lundell T."/>
            <person name="Morin E."/>
            <person name="Murat C."/>
            <person name="Riley R."/>
            <person name="Ohm R."/>
            <person name="Sun H."/>
            <person name="Tunlid A."/>
            <person name="Henrissat B."/>
            <person name="Grigoriev I.V."/>
            <person name="Hibbett D.S."/>
            <person name="Martin F."/>
        </authorList>
    </citation>
    <scope>NUCLEOTIDE SEQUENCE [LARGE SCALE GENOMIC DNA]</scope>
    <source>
        <strain evidence="2">Ve08.2h10</strain>
    </source>
</reference>
<proteinExistence type="predicted"/>
<dbReference type="OrthoDB" id="3259298at2759"/>
<name>A0A0D0BT88_9AGAM</name>
<gene>
    <name evidence="1" type="ORF">PAXRUDRAFT_175005</name>
</gene>
<evidence type="ECO:0000313" key="1">
    <source>
        <dbReference type="EMBL" id="KIK74652.1"/>
    </source>
</evidence>
<dbReference type="HOGENOM" id="CLU_039070_6_0_1"/>
<dbReference type="EMBL" id="KN828666">
    <property type="protein sequence ID" value="KIK74652.1"/>
    <property type="molecule type" value="Genomic_DNA"/>
</dbReference>